<feature type="domain" description="HTH cro/C1-type" evidence="2">
    <location>
        <begin position="17"/>
        <end position="71"/>
    </location>
</feature>
<dbReference type="CDD" id="cd00093">
    <property type="entry name" value="HTH_XRE"/>
    <property type="match status" value="1"/>
</dbReference>
<reference evidence="3" key="1">
    <citation type="journal article" date="2018" name="Environ. Microbiol.">
        <title>Sporulation capability and amylosome conservation among diverse human colonic and rumen isolates of the keystone starch-degrader Ruminococcus bromii.</title>
        <authorList>
            <person name="Mukhopadhya I."/>
            <person name="Morais S."/>
            <person name="Laverde-Gomez J."/>
            <person name="Sheridan P.O."/>
            <person name="Walker A.W."/>
            <person name="Kelly W."/>
            <person name="Klieve A.V."/>
            <person name="Ouwerkerk D."/>
            <person name="Duncan S.H."/>
            <person name="Louis P."/>
            <person name="Koropatkin N."/>
            <person name="Cockburn D."/>
            <person name="Kibler R."/>
            <person name="Cooper P.J."/>
            <person name="Sandoval C."/>
            <person name="Crost E."/>
            <person name="Juge N."/>
            <person name="Bayer E.A."/>
            <person name="Flint H.J."/>
        </authorList>
    </citation>
    <scope>NUCLEOTIDE SEQUENCE [LARGE SCALE GENOMIC DNA]</scope>
    <source>
        <strain evidence="3">ATCC 27255</strain>
    </source>
</reference>
<dbReference type="PROSITE" id="PS50943">
    <property type="entry name" value="HTH_CROC1"/>
    <property type="match status" value="1"/>
</dbReference>
<comment type="caution">
    <text evidence="3">The sequence shown here is derived from an EMBL/GenBank/DDBJ whole genome shotgun (WGS) entry which is preliminary data.</text>
</comment>
<dbReference type="EMBL" id="NNSR01000047">
    <property type="protein sequence ID" value="PKD30383.1"/>
    <property type="molecule type" value="Genomic_DNA"/>
</dbReference>
<evidence type="ECO:0000259" key="2">
    <source>
        <dbReference type="PROSITE" id="PS50943"/>
    </source>
</evidence>
<name>A0A2N0UTT2_9FIRM</name>
<gene>
    <name evidence="3" type="primary">xre_3</name>
    <name evidence="3" type="ORF">RBATCC27255_01058</name>
</gene>
<dbReference type="PANTHER" id="PTHR46558">
    <property type="entry name" value="TRACRIPTIONAL REGULATORY PROTEIN-RELATED-RELATED"/>
    <property type="match status" value="1"/>
</dbReference>
<proteinExistence type="predicted"/>
<evidence type="ECO:0000256" key="1">
    <source>
        <dbReference type="ARBA" id="ARBA00023125"/>
    </source>
</evidence>
<protein>
    <submittedName>
        <fullName evidence="3">Putative PBSX repressor</fullName>
    </submittedName>
</protein>
<keyword evidence="4" id="KW-1185">Reference proteome</keyword>
<evidence type="ECO:0000313" key="4">
    <source>
        <dbReference type="Proteomes" id="UP000233425"/>
    </source>
</evidence>
<dbReference type="SMART" id="SM00530">
    <property type="entry name" value="HTH_XRE"/>
    <property type="match status" value="1"/>
</dbReference>
<dbReference type="Gene3D" id="1.10.260.40">
    <property type="entry name" value="lambda repressor-like DNA-binding domains"/>
    <property type="match status" value="1"/>
</dbReference>
<keyword evidence="1" id="KW-0238">DNA-binding</keyword>
<dbReference type="SUPFAM" id="SSF47413">
    <property type="entry name" value="lambda repressor-like DNA-binding domains"/>
    <property type="match status" value="1"/>
</dbReference>
<dbReference type="AlphaFoldDB" id="A0A2N0UTT2"/>
<dbReference type="Pfam" id="PF01381">
    <property type="entry name" value="HTH_3"/>
    <property type="match status" value="1"/>
</dbReference>
<evidence type="ECO:0000313" key="3">
    <source>
        <dbReference type="EMBL" id="PKD30383.1"/>
    </source>
</evidence>
<dbReference type="GO" id="GO:0003677">
    <property type="term" value="F:DNA binding"/>
    <property type="evidence" value="ECO:0007669"/>
    <property type="project" value="UniProtKB-KW"/>
</dbReference>
<accession>A0A2N0UTT2</accession>
<dbReference type="InterPro" id="IPR010982">
    <property type="entry name" value="Lambda_DNA-bd_dom_sf"/>
</dbReference>
<dbReference type="PANTHER" id="PTHR46558:SF11">
    <property type="entry name" value="HTH-TYPE TRANSCRIPTIONAL REGULATOR XRE"/>
    <property type="match status" value="1"/>
</dbReference>
<dbReference type="RefSeq" id="WP_101029072.1">
    <property type="nucleotide sequence ID" value="NZ_CABMMZ010000047.1"/>
</dbReference>
<dbReference type="Proteomes" id="UP000233425">
    <property type="component" value="Unassembled WGS sequence"/>
</dbReference>
<sequence length="130" mass="15170">MPKRKCSNIDASVGLRMRYYRIQCGLTQQQVADALNINRTTYTKYETGVSEPSHELLGKIVKMFGIDYNAILDNRDYFERRVADADMTLNVLTLAERAIITRFRSMSKEDQKKICEYIDMLYNEKAKKIL</sequence>
<dbReference type="InterPro" id="IPR001387">
    <property type="entry name" value="Cro/C1-type_HTH"/>
</dbReference>
<organism evidence="3 4">
    <name type="scientific">Ruminococcus bromii</name>
    <dbReference type="NCBI Taxonomy" id="40518"/>
    <lineage>
        <taxon>Bacteria</taxon>
        <taxon>Bacillati</taxon>
        <taxon>Bacillota</taxon>
        <taxon>Clostridia</taxon>
        <taxon>Eubacteriales</taxon>
        <taxon>Oscillospiraceae</taxon>
        <taxon>Ruminococcus</taxon>
    </lineage>
</organism>